<accession>A0A173MIH9</accession>
<keyword evidence="6" id="KW-0325">Glycoprotein</keyword>
<dbReference type="GO" id="GO:0046872">
    <property type="term" value="F:metal ion binding"/>
    <property type="evidence" value="ECO:0007669"/>
    <property type="project" value="UniProtKB-KW"/>
</dbReference>
<dbReference type="AlphaFoldDB" id="A0A173MIH9"/>
<dbReference type="Pfam" id="PF02265">
    <property type="entry name" value="S1-P1_nuclease"/>
    <property type="match status" value="1"/>
</dbReference>
<proteinExistence type="predicted"/>
<sequence length="365" mass="40600">MKKLFILLIVLLAGIAVISWGPRGHRTVALIAQKHLAANVKSAVVTYLQGENIEAAATWPDEHRTAQNAQWHFVDLPQGLNFQSFQNYVRSSKNTLYTAYLQSLATLQNNSSSISQKQDALRFLIHLVGDAHQPMHVARHSDKGGNDIIVRMDGESTNLHAIWDSRLLDHEKYSEAEMVAKYDVATPQEITAWQKDDIIQWLWESYQLSNQIYSETRSGQTISNAYYQKYISIIHKRINQAGIRLAGVLNTLYINAPLQKLPVNPGRTTPVQKEGPVRITLTEVNNNIGKVVTVSGKVYDIKNAGSVLLVNLGGFHPHQLLTLAIKGAAKQTVTVKQNAVVTVTGKIILFKAKPEIVITDASQLQ</sequence>
<keyword evidence="5" id="KW-1015">Disulfide bond</keyword>
<gene>
    <name evidence="7" type="ORF">SAMN05421788_109203</name>
</gene>
<evidence type="ECO:0000256" key="6">
    <source>
        <dbReference type="ARBA" id="ARBA00023180"/>
    </source>
</evidence>
<dbReference type="Gene3D" id="1.10.575.10">
    <property type="entry name" value="P1 Nuclease"/>
    <property type="match status" value="1"/>
</dbReference>
<protein>
    <submittedName>
        <fullName evidence="7">S1/P1 Nuclease</fullName>
    </submittedName>
</protein>
<evidence type="ECO:0000256" key="4">
    <source>
        <dbReference type="ARBA" id="ARBA00022801"/>
    </source>
</evidence>
<reference evidence="8" key="1">
    <citation type="submission" date="2017-01" db="EMBL/GenBank/DDBJ databases">
        <authorList>
            <person name="Varghese N."/>
            <person name="Submissions S."/>
        </authorList>
    </citation>
    <scope>NUCLEOTIDE SEQUENCE [LARGE SCALE GENOMIC DNA]</scope>
    <source>
        <strain evidence="8">DSM 21054</strain>
    </source>
</reference>
<name>A0A173MIH9_9BACT</name>
<evidence type="ECO:0000256" key="3">
    <source>
        <dbReference type="ARBA" id="ARBA00022759"/>
    </source>
</evidence>
<keyword evidence="3" id="KW-0255">Endonuclease</keyword>
<keyword evidence="8" id="KW-1185">Reference proteome</keyword>
<evidence type="ECO:0000256" key="5">
    <source>
        <dbReference type="ARBA" id="ARBA00023157"/>
    </source>
</evidence>
<dbReference type="InterPro" id="IPR008947">
    <property type="entry name" value="PLipase_C/P1_nuclease_dom_sf"/>
</dbReference>
<dbReference type="PANTHER" id="PTHR33146:SF26">
    <property type="entry name" value="ENDONUCLEASE 4"/>
    <property type="match status" value="1"/>
</dbReference>
<dbReference type="EMBL" id="FTOR01000009">
    <property type="protein sequence ID" value="SIT30357.1"/>
    <property type="molecule type" value="Genomic_DNA"/>
</dbReference>
<dbReference type="GO" id="GO:0006308">
    <property type="term" value="P:DNA catabolic process"/>
    <property type="evidence" value="ECO:0007669"/>
    <property type="project" value="InterPro"/>
</dbReference>
<evidence type="ECO:0000256" key="2">
    <source>
        <dbReference type="ARBA" id="ARBA00022723"/>
    </source>
</evidence>
<evidence type="ECO:0000256" key="1">
    <source>
        <dbReference type="ARBA" id="ARBA00022722"/>
    </source>
</evidence>
<dbReference type="GO" id="GO:0003676">
    <property type="term" value="F:nucleic acid binding"/>
    <property type="evidence" value="ECO:0007669"/>
    <property type="project" value="InterPro"/>
</dbReference>
<dbReference type="GO" id="GO:0004519">
    <property type="term" value="F:endonuclease activity"/>
    <property type="evidence" value="ECO:0007669"/>
    <property type="project" value="UniProtKB-KW"/>
</dbReference>
<keyword evidence="4" id="KW-0378">Hydrolase</keyword>
<dbReference type="RefSeq" id="WP_076381515.1">
    <property type="nucleotide sequence ID" value="NZ_AP017422.1"/>
</dbReference>
<dbReference type="GO" id="GO:0016788">
    <property type="term" value="F:hydrolase activity, acting on ester bonds"/>
    <property type="evidence" value="ECO:0007669"/>
    <property type="project" value="InterPro"/>
</dbReference>
<dbReference type="KEGG" id="fln:FLA_3467"/>
<dbReference type="PANTHER" id="PTHR33146">
    <property type="entry name" value="ENDONUCLEASE 4"/>
    <property type="match status" value="1"/>
</dbReference>
<evidence type="ECO:0000313" key="7">
    <source>
        <dbReference type="EMBL" id="SIT30357.1"/>
    </source>
</evidence>
<keyword evidence="2" id="KW-0479">Metal-binding</keyword>
<dbReference type="Proteomes" id="UP000186917">
    <property type="component" value="Unassembled WGS sequence"/>
</dbReference>
<dbReference type="OrthoDB" id="267579at2"/>
<keyword evidence="1" id="KW-0540">Nuclease</keyword>
<dbReference type="STRING" id="477680.SAMN05421788_109203"/>
<evidence type="ECO:0000313" key="8">
    <source>
        <dbReference type="Proteomes" id="UP000186917"/>
    </source>
</evidence>
<organism evidence="7 8">
    <name type="scientific">Filimonas lacunae</name>
    <dbReference type="NCBI Taxonomy" id="477680"/>
    <lineage>
        <taxon>Bacteria</taxon>
        <taxon>Pseudomonadati</taxon>
        <taxon>Bacteroidota</taxon>
        <taxon>Chitinophagia</taxon>
        <taxon>Chitinophagales</taxon>
        <taxon>Chitinophagaceae</taxon>
        <taxon>Filimonas</taxon>
    </lineage>
</organism>
<dbReference type="CDD" id="cd11010">
    <property type="entry name" value="S1-P1_nuclease"/>
    <property type="match status" value="1"/>
</dbReference>
<dbReference type="SUPFAM" id="SSF48537">
    <property type="entry name" value="Phospholipase C/P1 nuclease"/>
    <property type="match status" value="1"/>
</dbReference>
<dbReference type="InterPro" id="IPR003154">
    <property type="entry name" value="S1/P1nuclease"/>
</dbReference>